<reference evidence="4 5" key="1">
    <citation type="submission" date="2022-12" db="EMBL/GenBank/DDBJ databases">
        <title>Chromosome-scale assembly of the Ensete ventricosum genome.</title>
        <authorList>
            <person name="Dussert Y."/>
            <person name="Stocks J."/>
            <person name="Wendawek A."/>
            <person name="Woldeyes F."/>
            <person name="Nichols R.A."/>
            <person name="Borrell J.S."/>
        </authorList>
    </citation>
    <scope>NUCLEOTIDE SEQUENCE [LARGE SCALE GENOMIC DNA]</scope>
    <source>
        <strain evidence="5">cv. Maze</strain>
        <tissue evidence="4">Seeds</tissue>
    </source>
</reference>
<dbReference type="NCBIfam" id="TIGR00756">
    <property type="entry name" value="PPR"/>
    <property type="match status" value="2"/>
</dbReference>
<name>A0AAV8QVZ8_ENSVE</name>
<dbReference type="InterPro" id="IPR011990">
    <property type="entry name" value="TPR-like_helical_dom_sf"/>
</dbReference>
<feature type="chain" id="PRO_5043563778" description="Pentacotripeptide-repeat region of PRORP domain-containing protein" evidence="3">
    <location>
        <begin position="32"/>
        <end position="124"/>
    </location>
</feature>
<feature type="signal peptide" evidence="3">
    <location>
        <begin position="1"/>
        <end position="31"/>
    </location>
</feature>
<evidence type="ECO:0008006" key="6">
    <source>
        <dbReference type="Google" id="ProtNLM"/>
    </source>
</evidence>
<dbReference type="Proteomes" id="UP001222027">
    <property type="component" value="Unassembled WGS sequence"/>
</dbReference>
<feature type="repeat" description="PPR" evidence="2">
    <location>
        <begin position="43"/>
        <end position="77"/>
    </location>
</feature>
<protein>
    <recommendedName>
        <fullName evidence="6">Pentacotripeptide-repeat region of PRORP domain-containing protein</fullName>
    </recommendedName>
</protein>
<evidence type="ECO:0000256" key="3">
    <source>
        <dbReference type="SAM" id="SignalP"/>
    </source>
</evidence>
<proteinExistence type="predicted"/>
<dbReference type="Gene3D" id="1.25.40.10">
    <property type="entry name" value="Tetratricopeptide repeat domain"/>
    <property type="match status" value="1"/>
</dbReference>
<dbReference type="PANTHER" id="PTHR47942:SF21">
    <property type="entry name" value="OS05G0275100 PROTEIN"/>
    <property type="match status" value="1"/>
</dbReference>
<organism evidence="4 5">
    <name type="scientific">Ensete ventricosum</name>
    <name type="common">Abyssinian banana</name>
    <name type="synonym">Musa ensete</name>
    <dbReference type="NCBI Taxonomy" id="4639"/>
    <lineage>
        <taxon>Eukaryota</taxon>
        <taxon>Viridiplantae</taxon>
        <taxon>Streptophyta</taxon>
        <taxon>Embryophyta</taxon>
        <taxon>Tracheophyta</taxon>
        <taxon>Spermatophyta</taxon>
        <taxon>Magnoliopsida</taxon>
        <taxon>Liliopsida</taxon>
        <taxon>Zingiberales</taxon>
        <taxon>Musaceae</taxon>
        <taxon>Ensete</taxon>
    </lineage>
</organism>
<evidence type="ECO:0000256" key="2">
    <source>
        <dbReference type="PROSITE-ProRule" id="PRU00708"/>
    </source>
</evidence>
<evidence type="ECO:0000256" key="1">
    <source>
        <dbReference type="ARBA" id="ARBA00022737"/>
    </source>
</evidence>
<keyword evidence="5" id="KW-1185">Reference proteome</keyword>
<dbReference type="Pfam" id="PF13041">
    <property type="entry name" value="PPR_2"/>
    <property type="match status" value="1"/>
</dbReference>
<dbReference type="InterPro" id="IPR002885">
    <property type="entry name" value="PPR_rpt"/>
</dbReference>
<dbReference type="EMBL" id="JAQQAF010000005">
    <property type="protein sequence ID" value="KAJ8484793.1"/>
    <property type="molecule type" value="Genomic_DNA"/>
</dbReference>
<evidence type="ECO:0000313" key="4">
    <source>
        <dbReference type="EMBL" id="KAJ8484793.1"/>
    </source>
</evidence>
<gene>
    <name evidence="4" type="ORF">OPV22_017278</name>
</gene>
<feature type="repeat" description="PPR" evidence="2">
    <location>
        <begin position="78"/>
        <end position="113"/>
    </location>
</feature>
<dbReference type="PROSITE" id="PS51375">
    <property type="entry name" value="PPR"/>
    <property type="match status" value="2"/>
</dbReference>
<sequence>MLRCGLTPPPTTFNRLLHLLLAIDLLHTVSSLFRDAKKRVPLDAYSFGTMIRGLCDAGLLDVASSLMEEFEVGGTPPSVVMYTTLIDGCCRRGSFDAARRLSDQRVLQERLLQCRRVRAVNMTR</sequence>
<dbReference type="PANTHER" id="PTHR47942">
    <property type="entry name" value="TETRATRICOPEPTIDE REPEAT (TPR)-LIKE SUPERFAMILY PROTEIN-RELATED"/>
    <property type="match status" value="1"/>
</dbReference>
<dbReference type="InterPro" id="IPR051222">
    <property type="entry name" value="PPR/CCM1_RNA-binding"/>
</dbReference>
<keyword evidence="3" id="KW-0732">Signal</keyword>
<evidence type="ECO:0000313" key="5">
    <source>
        <dbReference type="Proteomes" id="UP001222027"/>
    </source>
</evidence>
<dbReference type="AlphaFoldDB" id="A0AAV8QVZ8"/>
<accession>A0AAV8QVZ8</accession>
<keyword evidence="1" id="KW-0677">Repeat</keyword>
<comment type="caution">
    <text evidence="4">The sequence shown here is derived from an EMBL/GenBank/DDBJ whole genome shotgun (WGS) entry which is preliminary data.</text>
</comment>